<dbReference type="Proteomes" id="UP000814140">
    <property type="component" value="Unassembled WGS sequence"/>
</dbReference>
<evidence type="ECO:0000313" key="1">
    <source>
        <dbReference type="EMBL" id="KAI0055172.1"/>
    </source>
</evidence>
<reference evidence="1" key="1">
    <citation type="submission" date="2021-03" db="EMBL/GenBank/DDBJ databases">
        <authorList>
            <consortium name="DOE Joint Genome Institute"/>
            <person name="Ahrendt S."/>
            <person name="Looney B.P."/>
            <person name="Miyauchi S."/>
            <person name="Morin E."/>
            <person name="Drula E."/>
            <person name="Courty P.E."/>
            <person name="Chicoki N."/>
            <person name="Fauchery L."/>
            <person name="Kohler A."/>
            <person name="Kuo A."/>
            <person name="Labutti K."/>
            <person name="Pangilinan J."/>
            <person name="Lipzen A."/>
            <person name="Riley R."/>
            <person name="Andreopoulos W."/>
            <person name="He G."/>
            <person name="Johnson J."/>
            <person name="Barry K.W."/>
            <person name="Grigoriev I.V."/>
            <person name="Nagy L."/>
            <person name="Hibbett D."/>
            <person name="Henrissat B."/>
            <person name="Matheny P.B."/>
            <person name="Labbe J."/>
            <person name="Martin F."/>
        </authorList>
    </citation>
    <scope>NUCLEOTIDE SEQUENCE</scope>
    <source>
        <strain evidence="1">HHB10654</strain>
    </source>
</reference>
<organism evidence="1 2">
    <name type="scientific">Artomyces pyxidatus</name>
    <dbReference type="NCBI Taxonomy" id="48021"/>
    <lineage>
        <taxon>Eukaryota</taxon>
        <taxon>Fungi</taxon>
        <taxon>Dikarya</taxon>
        <taxon>Basidiomycota</taxon>
        <taxon>Agaricomycotina</taxon>
        <taxon>Agaricomycetes</taxon>
        <taxon>Russulales</taxon>
        <taxon>Auriscalpiaceae</taxon>
        <taxon>Artomyces</taxon>
    </lineage>
</organism>
<evidence type="ECO:0000313" key="2">
    <source>
        <dbReference type="Proteomes" id="UP000814140"/>
    </source>
</evidence>
<gene>
    <name evidence="1" type="ORF">BV25DRAFT_1843137</name>
</gene>
<accession>A0ACB8SG21</accession>
<reference evidence="1" key="2">
    <citation type="journal article" date="2022" name="New Phytol.">
        <title>Evolutionary transition to the ectomycorrhizal habit in the genomes of a hyperdiverse lineage of mushroom-forming fungi.</title>
        <authorList>
            <person name="Looney B."/>
            <person name="Miyauchi S."/>
            <person name="Morin E."/>
            <person name="Drula E."/>
            <person name="Courty P.E."/>
            <person name="Kohler A."/>
            <person name="Kuo A."/>
            <person name="LaButti K."/>
            <person name="Pangilinan J."/>
            <person name="Lipzen A."/>
            <person name="Riley R."/>
            <person name="Andreopoulos W."/>
            <person name="He G."/>
            <person name="Johnson J."/>
            <person name="Nolan M."/>
            <person name="Tritt A."/>
            <person name="Barry K.W."/>
            <person name="Grigoriev I.V."/>
            <person name="Nagy L.G."/>
            <person name="Hibbett D."/>
            <person name="Henrissat B."/>
            <person name="Matheny P.B."/>
            <person name="Labbe J."/>
            <person name="Martin F.M."/>
        </authorList>
    </citation>
    <scope>NUCLEOTIDE SEQUENCE</scope>
    <source>
        <strain evidence="1">HHB10654</strain>
    </source>
</reference>
<protein>
    <submittedName>
        <fullName evidence="1">Uncharacterized protein</fullName>
    </submittedName>
</protein>
<comment type="caution">
    <text evidence="1">The sequence shown here is derived from an EMBL/GenBank/DDBJ whole genome shotgun (WGS) entry which is preliminary data.</text>
</comment>
<dbReference type="EMBL" id="MU277306">
    <property type="protein sequence ID" value="KAI0055172.1"/>
    <property type="molecule type" value="Genomic_DNA"/>
</dbReference>
<sequence>MSACRPHMLMQHRWTPPIVLRVLFHPWVSRHVRQARGHEYQVRLSKLDFRPLNASSAVFGAARSCLRRLSPSKLKISGKRHRRVNGKYRDMHKCESVQGSSRVVPTDLFGLNSRSRGILRNSGASLVHLERRVSAPDLIPSTYHSPPHRLRTAIGSYRAYLDDAVDRYIQWEDSKELGTVLHLLPDSLAVHLEVCRVSYVVPYLTFAVEVLLRVHTHIRRGRRRGMMKSSVIPREAAGSRVGVLRTCDMNQPRQASKFVPKGCLRQRVEVLSHPAPTVCFSSRLPFAPRVAVSMCELEERVTTRPAKRAHEYMASKEAESVPWQGCASRTGRVGETRLRDGAPILMWRCFSASCQTGTHERRAAVRLHGRTKLLRGDDIRYALVAPEIAGLMALQRRHVQANPPTPQHAARDSPARGLHDIFGKVQSIIRRQDKHQRGERGEIRTTWQSIDPQRQRRLLSALRGKLQRRWADRRGWKGRKCWT</sequence>
<keyword evidence="2" id="KW-1185">Reference proteome</keyword>
<name>A0ACB8SG21_9AGAM</name>
<proteinExistence type="predicted"/>